<dbReference type="InterPro" id="IPR014001">
    <property type="entry name" value="Helicase_ATP-bd"/>
</dbReference>
<dbReference type="Pfam" id="PF00636">
    <property type="entry name" value="Ribonuclease_3"/>
    <property type="match status" value="2"/>
</dbReference>
<name>A0A158QFF1_HYMDI</name>
<dbReference type="GO" id="GO:0004525">
    <property type="term" value="F:ribonuclease III activity"/>
    <property type="evidence" value="ECO:0007669"/>
    <property type="project" value="InterPro"/>
</dbReference>
<dbReference type="WBParaSite" id="HDID_0000877001-mRNA-1">
    <property type="protein sequence ID" value="HDID_0000877001-mRNA-1"/>
    <property type="gene ID" value="HDID_0000877001"/>
</dbReference>
<feature type="domain" description="Helicase C-terminal" evidence="10">
    <location>
        <begin position="298"/>
        <end position="463"/>
    </location>
</feature>
<dbReference type="GO" id="GO:0004530">
    <property type="term" value="F:deoxyribonuclease I activity"/>
    <property type="evidence" value="ECO:0007669"/>
    <property type="project" value="TreeGrafter"/>
</dbReference>
<evidence type="ECO:0000256" key="6">
    <source>
        <dbReference type="PROSITE-ProRule" id="PRU00657"/>
    </source>
</evidence>
<organism evidence="14">
    <name type="scientific">Hymenolepis diminuta</name>
    <name type="common">Rat tapeworm</name>
    <dbReference type="NCBI Taxonomy" id="6216"/>
    <lineage>
        <taxon>Eukaryota</taxon>
        <taxon>Metazoa</taxon>
        <taxon>Spiralia</taxon>
        <taxon>Lophotrochozoa</taxon>
        <taxon>Platyhelminthes</taxon>
        <taxon>Cestoda</taxon>
        <taxon>Eucestoda</taxon>
        <taxon>Cyclophyllidea</taxon>
        <taxon>Hymenolepididae</taxon>
        <taxon>Hymenolepis</taxon>
    </lineage>
</organism>
<dbReference type="GO" id="GO:0031054">
    <property type="term" value="P:pre-miRNA processing"/>
    <property type="evidence" value="ECO:0007669"/>
    <property type="project" value="TreeGrafter"/>
</dbReference>
<dbReference type="GO" id="GO:0030422">
    <property type="term" value="P:siRNA processing"/>
    <property type="evidence" value="ECO:0007669"/>
    <property type="project" value="TreeGrafter"/>
</dbReference>
<evidence type="ECO:0000313" key="12">
    <source>
        <dbReference type="EMBL" id="VDL61086.1"/>
    </source>
</evidence>
<evidence type="ECO:0000259" key="8">
    <source>
        <dbReference type="PROSITE" id="PS50142"/>
    </source>
</evidence>
<evidence type="ECO:0000256" key="2">
    <source>
        <dbReference type="ARBA" id="ARBA00022741"/>
    </source>
</evidence>
<feature type="domain" description="Dicer dsRNA-binding fold" evidence="11">
    <location>
        <begin position="489"/>
        <end position="580"/>
    </location>
</feature>
<dbReference type="Pfam" id="PF00270">
    <property type="entry name" value="DEAD"/>
    <property type="match status" value="1"/>
</dbReference>
<evidence type="ECO:0000313" key="13">
    <source>
        <dbReference type="Proteomes" id="UP000274504"/>
    </source>
</evidence>
<dbReference type="PROSITE" id="PS51194">
    <property type="entry name" value="HELICASE_CTER"/>
    <property type="match status" value="1"/>
</dbReference>
<dbReference type="Gene3D" id="3.30.160.380">
    <property type="entry name" value="Dicer dimerisation domain"/>
    <property type="match status" value="1"/>
</dbReference>
<dbReference type="Gene3D" id="3.40.50.300">
    <property type="entry name" value="P-loop containing nucleotide triphosphate hydrolases"/>
    <property type="match status" value="2"/>
</dbReference>
<reference evidence="14" key="1">
    <citation type="submission" date="2016-04" db="UniProtKB">
        <authorList>
            <consortium name="WormBaseParasite"/>
        </authorList>
    </citation>
    <scope>IDENTIFICATION</scope>
</reference>
<reference evidence="12 13" key="2">
    <citation type="submission" date="2018-11" db="EMBL/GenBank/DDBJ databases">
        <authorList>
            <consortium name="Pathogen Informatics"/>
        </authorList>
    </citation>
    <scope>NUCLEOTIDE SEQUENCE [LARGE SCALE GENOMIC DNA]</scope>
</reference>
<dbReference type="InterPro" id="IPR000999">
    <property type="entry name" value="RNase_III_dom"/>
</dbReference>
<evidence type="ECO:0000256" key="7">
    <source>
        <dbReference type="SAM" id="MobiDB-lite"/>
    </source>
</evidence>
<dbReference type="PROSITE" id="PS50142">
    <property type="entry name" value="RNASE_3_2"/>
    <property type="match status" value="2"/>
</dbReference>
<protein>
    <submittedName>
        <fullName evidence="14">Dicer-like protein 2</fullName>
    </submittedName>
</protein>
<evidence type="ECO:0000259" key="11">
    <source>
        <dbReference type="PROSITE" id="PS51327"/>
    </source>
</evidence>
<dbReference type="GO" id="GO:0006309">
    <property type="term" value="P:apoptotic DNA fragmentation"/>
    <property type="evidence" value="ECO:0007669"/>
    <property type="project" value="TreeGrafter"/>
</dbReference>
<dbReference type="InterPro" id="IPR005034">
    <property type="entry name" value="Dicer_dimerisation"/>
</dbReference>
<dbReference type="GO" id="GO:0005634">
    <property type="term" value="C:nucleus"/>
    <property type="evidence" value="ECO:0007669"/>
    <property type="project" value="TreeGrafter"/>
</dbReference>
<dbReference type="PANTHER" id="PTHR14950">
    <property type="entry name" value="DICER-RELATED"/>
    <property type="match status" value="1"/>
</dbReference>
<evidence type="ECO:0000256" key="4">
    <source>
        <dbReference type="ARBA" id="ARBA00022806"/>
    </source>
</evidence>
<keyword evidence="5" id="KW-0067">ATP-binding</keyword>
<dbReference type="SUPFAM" id="SSF69065">
    <property type="entry name" value="RNase III domain-like"/>
    <property type="match status" value="2"/>
</dbReference>
<dbReference type="InterPro" id="IPR038248">
    <property type="entry name" value="Dicer_dimer_sf"/>
</dbReference>
<proteinExistence type="inferred from homology"/>
<dbReference type="InterPro" id="IPR036389">
    <property type="entry name" value="RNase_III_sf"/>
</dbReference>
<sequence>MMAKKPRCALQARPYQVEIANIARNESIIAKLNTGLGKTFIAVMVIKDHLPETYIPVAEGGKRIIVIAKTVHLVYQHAEVLRSQLPLKYDEVGIFHGQISPTVWIDTWTTSIWQAQLEKHRVLVMTAGVLRDILNHGKLSLRDICLLIFDECHHADPDSKSDFTDICQHLHTFPSGRWLPDYSRGPKVLGLSASLVNNTKVGEDLETRVRRLEQLMRARVVTSTDSSISEVTGIRKCIPICYKLGGSGILPGEPYHGFAQKLQNGVKTLEKLVNKQRKSCKPCSNLILRVESICLNNDIEKSQGIFSVLVLVKERITTAAVARLIVEVSESTPLYSGLKASYCVSANRTTNLASMSTNEQLDALDGFRVNRFNILVATTVVEEGLDVRACSVVIKADELTNFRSFIQAQGRARSKLSYFVLMTDDEQKCRLKVDNFLRVEKAIGETLKGRCIDDSNEEIKDVFEDVTQIARTSYMPYGMDGPRITPSGAASVLMRYLGLIKTDTSYPLKILYSAKKEFGGYQMQLLMPPPSPLQDIITGPWCSNKELAKQLVRVEACKRLHKAGLLDRDLLPINFRKLISLAKNTHLSDQTDQADKREEKDQLMYSISRMSKCPNPSESQEPLNIMSHANLLLTPMDGDIFMEDSILNDPFVVETSTDVENTETTTATTVSPKGDCMGDFDEELPPGIVLYESASLNQLQISKETEKPLSSPPQLADYQKTPPQSRRQSLDVYDNHIIDDELPMEKKSKKGSPQKRSRFYRIHRLYSLSAPYQEPIQPGRTCYLYTWRLPSPENVATCTKVDAACFRHTNQTLGLLFSKPIASSDFVCRVPLYMQFGILRVRLRRTATMILSEEQLSLVQRTHSILAQFTVNVNQTKNFDLIYDLGGKSTVAFYTTPPSTSFTNLTALTSVGNSSSGSKFEPIDPFSQLQIDPQYTDLCCLFLIIKQPEMTLDEAASKDLLTWANERDYYLQRAAAASASGEDSSAFSDSPPSSRNEPLNLQSGICPRYGLDLSSLPLGEWRGRLVRPIDLPSEDPGAYAVAGPNTQGLCGSSCVHPEMLKHLPEEMQSLGHTSYLYYFQFKYGRVVNMVQKTRELNPSLPLVTATRISRHLNASNIMTGVCAMKKDDIGRAENRIPQLCIVHPLNSWLWLTVCLTPTVLYQVYRCLSTGELSNRLHELIYTTDGDGDKELSSSNSEHLVPEGNFLMPDRESVSPCNTPSFNKYIVKVEGDDENSPSGWKMKEPSPVFSCEEEEELDRQHINNETEVPSFARLQEAFTTVSASEAVNLERLEVLGDSVLKFVSSLYIFATSPHNTDEGQLTFARMAHISNSNLHRIAVRHGLFRYLASVRFKPDVMYTPPYYAIADQEQARKTHDQRQFVKVCDKTISDSMESLLAVCFLTMTPPRVARLLQLYRLSNEPNPLSQLKPSSLPQSGDEYPSWVPLILKSPYRVIDPEFARDDWESMSIRQAEVSRILLANIPKTKAAAAAAAIVGTSSSDLNLEVLDRIGKDGVGGDDDFYTILENRRPSLVSLENIIGYKFRRIRILLQAITHPSSELAFRWGCYQRLEFLGDAILDFVVTQRIFRDHPNMDPGEVTDLKISLVSNVSLAVICIRKEIYNFLEHMDNNLWTFINNFKNAVLQNSSNIWQLEVLGDMVEAIIGAIFVDCGGVTSVVTSVIYNLLENEFEEYSKGPPMDPVRLLHETFPDLKITVVEGSHDSSSDSDSQQLPTWITNQSKKGHNLGRSRVKIVAKYKGRTLTGEGFNTRTAKLDIAQQLGISACRLTN</sequence>
<dbReference type="PROSITE" id="PS00517">
    <property type="entry name" value="RNASE_3_1"/>
    <property type="match status" value="1"/>
</dbReference>
<keyword evidence="1" id="KW-0677">Repeat</keyword>
<dbReference type="GO" id="GO:0005524">
    <property type="term" value="F:ATP binding"/>
    <property type="evidence" value="ECO:0007669"/>
    <property type="project" value="UniProtKB-KW"/>
</dbReference>
<dbReference type="InterPro" id="IPR027417">
    <property type="entry name" value="P-loop_NTPase"/>
</dbReference>
<dbReference type="STRING" id="6216.A0A158QFF1"/>
<comment type="similarity">
    <text evidence="6">Belongs to the helicase family. Dicer subfamily.</text>
</comment>
<evidence type="ECO:0000256" key="5">
    <source>
        <dbReference type="ARBA" id="ARBA00022840"/>
    </source>
</evidence>
<dbReference type="SUPFAM" id="SSF52540">
    <property type="entry name" value="P-loop containing nucleoside triphosphate hydrolases"/>
    <property type="match status" value="1"/>
</dbReference>
<evidence type="ECO:0000313" key="14">
    <source>
        <dbReference type="WBParaSite" id="HDID_0000877001-mRNA-1"/>
    </source>
</evidence>
<keyword evidence="6" id="KW-0694">RNA-binding</keyword>
<dbReference type="PANTHER" id="PTHR14950:SF37">
    <property type="entry name" value="ENDORIBONUCLEASE DICER"/>
    <property type="match status" value="1"/>
</dbReference>
<evidence type="ECO:0000256" key="1">
    <source>
        <dbReference type="ARBA" id="ARBA00022737"/>
    </source>
</evidence>
<feature type="domain" description="RNase III" evidence="8">
    <location>
        <begin position="1530"/>
        <end position="1669"/>
    </location>
</feature>
<dbReference type="Pfam" id="PF00271">
    <property type="entry name" value="Helicase_C"/>
    <property type="match status" value="1"/>
</dbReference>
<dbReference type="SMART" id="SM00487">
    <property type="entry name" value="DEXDc"/>
    <property type="match status" value="1"/>
</dbReference>
<dbReference type="InterPro" id="IPR001650">
    <property type="entry name" value="Helicase_C-like"/>
</dbReference>
<feature type="region of interest" description="Disordered" evidence="7">
    <location>
        <begin position="704"/>
        <end position="731"/>
    </location>
</feature>
<dbReference type="GO" id="GO:0003723">
    <property type="term" value="F:RNA binding"/>
    <property type="evidence" value="ECO:0007669"/>
    <property type="project" value="UniProtKB-UniRule"/>
</dbReference>
<dbReference type="OrthoDB" id="6267905at2759"/>
<dbReference type="PROSITE" id="PS51327">
    <property type="entry name" value="DICER_DSRBF"/>
    <property type="match status" value="1"/>
</dbReference>
<feature type="domain" description="RNase III" evidence="8">
    <location>
        <begin position="1273"/>
        <end position="1403"/>
    </location>
</feature>
<feature type="domain" description="Helicase ATP-binding" evidence="9">
    <location>
        <begin position="19"/>
        <end position="213"/>
    </location>
</feature>
<dbReference type="CDD" id="cd00593">
    <property type="entry name" value="RIBOc"/>
    <property type="match status" value="2"/>
</dbReference>
<evidence type="ECO:0000256" key="3">
    <source>
        <dbReference type="ARBA" id="ARBA00022801"/>
    </source>
</evidence>
<evidence type="ECO:0000259" key="10">
    <source>
        <dbReference type="PROSITE" id="PS51194"/>
    </source>
</evidence>
<accession>A0A158QFF1</accession>
<dbReference type="SMART" id="SM00535">
    <property type="entry name" value="RIBOc"/>
    <property type="match status" value="2"/>
</dbReference>
<keyword evidence="4" id="KW-0347">Helicase</keyword>
<dbReference type="PROSITE" id="PS51192">
    <property type="entry name" value="HELICASE_ATP_BIND_1"/>
    <property type="match status" value="1"/>
</dbReference>
<dbReference type="Gene3D" id="1.10.1520.10">
    <property type="entry name" value="Ribonuclease III domain"/>
    <property type="match status" value="2"/>
</dbReference>
<gene>
    <name evidence="12" type="ORF">HDID_LOCUS8768</name>
</gene>
<dbReference type="SMART" id="SM00490">
    <property type="entry name" value="HELICc"/>
    <property type="match status" value="1"/>
</dbReference>
<keyword evidence="3" id="KW-0378">Hydrolase</keyword>
<evidence type="ECO:0000259" key="9">
    <source>
        <dbReference type="PROSITE" id="PS51192"/>
    </source>
</evidence>
<dbReference type="InterPro" id="IPR011545">
    <property type="entry name" value="DEAD/DEAH_box_helicase_dom"/>
</dbReference>
<dbReference type="EMBL" id="UYSG01011140">
    <property type="protein sequence ID" value="VDL61086.1"/>
    <property type="molecule type" value="Genomic_DNA"/>
</dbReference>
<dbReference type="Proteomes" id="UP000274504">
    <property type="component" value="Unassembled WGS sequence"/>
</dbReference>
<dbReference type="Pfam" id="PF03368">
    <property type="entry name" value="Dicer_dimer"/>
    <property type="match status" value="1"/>
</dbReference>
<dbReference type="GO" id="GO:0005737">
    <property type="term" value="C:cytoplasm"/>
    <property type="evidence" value="ECO:0007669"/>
    <property type="project" value="TreeGrafter"/>
</dbReference>
<keyword evidence="2" id="KW-0547">Nucleotide-binding</keyword>
<dbReference type="GO" id="GO:0004386">
    <property type="term" value="F:helicase activity"/>
    <property type="evidence" value="ECO:0007669"/>
    <property type="project" value="UniProtKB-KW"/>
</dbReference>